<dbReference type="GO" id="GO:0006284">
    <property type="term" value="P:base-excision repair"/>
    <property type="evidence" value="ECO:0007669"/>
    <property type="project" value="InterPro"/>
</dbReference>
<dbReference type="STRING" id="1318743.PU02_1192"/>
<dbReference type="PATRIC" id="fig|1318743.3.peg.1208"/>
<keyword evidence="6" id="KW-0411">Iron-sulfur</keyword>
<dbReference type="Gene3D" id="3.40.470.10">
    <property type="entry name" value="Uracil-DNA glycosylase-like domain"/>
    <property type="match status" value="1"/>
</dbReference>
<proteinExistence type="inferred from homology"/>
<keyword evidence="2" id="KW-0479">Metal-binding</keyword>
<dbReference type="AlphaFoldDB" id="A0A0M4LJI6"/>
<dbReference type="KEGG" id="banc:PU02_1192"/>
<evidence type="ECO:0000256" key="2">
    <source>
        <dbReference type="ARBA" id="ARBA00022723"/>
    </source>
</evidence>
<dbReference type="InterPro" id="IPR036895">
    <property type="entry name" value="Uracil-DNA_glycosylase-like_sf"/>
</dbReference>
<reference evidence="11 12" key="1">
    <citation type="journal article" date="2015" name="Genome Announc.">
        <title>Complete Genome Sequence of Bartonella ancashensis Strain 20.00, Isolated from the Blood of a Patient with Verruga Peruana.</title>
        <authorList>
            <person name="Hang J."/>
            <person name="Mullins K.E."/>
            <person name="Clifford R.J."/>
            <person name="Onmus-Leone F."/>
            <person name="Yang Y."/>
            <person name="Jiang J."/>
            <person name="Leguia M."/>
            <person name="Kasper M.R."/>
            <person name="Maguina C."/>
            <person name="Lesho E.P."/>
            <person name="Jarman R.G."/>
            <person name="Richards A.L."/>
            <person name="Blazes D."/>
        </authorList>
    </citation>
    <scope>NUCLEOTIDE SEQUENCE [LARGE SCALE GENOMIC DNA]</scope>
    <source>
        <strain evidence="11 12">20.00</strain>
    </source>
</reference>
<evidence type="ECO:0000313" key="12">
    <source>
        <dbReference type="Proteomes" id="UP000057213"/>
    </source>
</evidence>
<dbReference type="SUPFAM" id="SSF52141">
    <property type="entry name" value="Uracil-DNA glycosylase-like"/>
    <property type="match status" value="1"/>
</dbReference>
<keyword evidence="7" id="KW-0234">DNA repair</keyword>
<feature type="domain" description="Uracil-DNA glycosylase-like" evidence="10">
    <location>
        <begin position="48"/>
        <end position="214"/>
    </location>
</feature>
<name>A0A0M4LJI6_9HYPH</name>
<dbReference type="SMART" id="SM00986">
    <property type="entry name" value="UDG"/>
    <property type="match status" value="1"/>
</dbReference>
<organism evidence="11 12">
    <name type="scientific">Bartonella ancashensis</name>
    <dbReference type="NCBI Taxonomy" id="1318743"/>
    <lineage>
        <taxon>Bacteria</taxon>
        <taxon>Pseudomonadati</taxon>
        <taxon>Pseudomonadota</taxon>
        <taxon>Alphaproteobacteria</taxon>
        <taxon>Hyphomicrobiales</taxon>
        <taxon>Bartonellaceae</taxon>
        <taxon>Bartonella</taxon>
    </lineage>
</organism>
<keyword evidence="5" id="KW-0408">Iron</keyword>
<evidence type="ECO:0000313" key="11">
    <source>
        <dbReference type="EMBL" id="ALE04006.1"/>
    </source>
</evidence>
<dbReference type="OrthoDB" id="9787663at2"/>
<dbReference type="EMBL" id="CP010401">
    <property type="protein sequence ID" value="ALE04006.1"/>
    <property type="molecule type" value="Genomic_DNA"/>
</dbReference>
<accession>A0A0M4LJI6</accession>
<evidence type="ECO:0000256" key="9">
    <source>
        <dbReference type="ARBA" id="ARBA00023887"/>
    </source>
</evidence>
<dbReference type="Pfam" id="PF03167">
    <property type="entry name" value="UDG"/>
    <property type="match status" value="1"/>
</dbReference>
<gene>
    <name evidence="11" type="ORF">PU02_1192</name>
</gene>
<keyword evidence="3" id="KW-0227">DNA damage</keyword>
<evidence type="ECO:0000256" key="7">
    <source>
        <dbReference type="ARBA" id="ARBA00023204"/>
    </source>
</evidence>
<evidence type="ECO:0000256" key="1">
    <source>
        <dbReference type="ARBA" id="ARBA00022485"/>
    </source>
</evidence>
<dbReference type="RefSeq" id="WP_053944467.1">
    <property type="nucleotide sequence ID" value="NZ_CP010401.1"/>
</dbReference>
<dbReference type="PANTHER" id="PTHR33693">
    <property type="entry name" value="TYPE-5 URACIL-DNA GLYCOSYLASE"/>
    <property type="match status" value="1"/>
</dbReference>
<keyword evidence="1" id="KW-0004">4Fe-4S</keyword>
<dbReference type="GO" id="GO:0051539">
    <property type="term" value="F:4 iron, 4 sulfur cluster binding"/>
    <property type="evidence" value="ECO:0007669"/>
    <property type="project" value="UniProtKB-KW"/>
</dbReference>
<dbReference type="SMART" id="SM00987">
    <property type="entry name" value="UreE_C"/>
    <property type="match status" value="1"/>
</dbReference>
<keyword evidence="4" id="KW-0378">Hydrolase</keyword>
<protein>
    <recommendedName>
        <fullName evidence="9">Type-5 uracil-DNA glycosylase</fullName>
    </recommendedName>
</protein>
<dbReference type="InterPro" id="IPR044147">
    <property type="entry name" value="UdgB-like"/>
</dbReference>
<dbReference type="GO" id="GO:0004844">
    <property type="term" value="F:uracil DNA N-glycosylase activity"/>
    <property type="evidence" value="ECO:0007669"/>
    <property type="project" value="InterPro"/>
</dbReference>
<evidence type="ECO:0000256" key="3">
    <source>
        <dbReference type="ARBA" id="ARBA00022763"/>
    </source>
</evidence>
<keyword evidence="12" id="KW-1185">Reference proteome</keyword>
<dbReference type="InterPro" id="IPR005122">
    <property type="entry name" value="Uracil-DNA_glycosylase-like"/>
</dbReference>
<evidence type="ECO:0000256" key="6">
    <source>
        <dbReference type="ARBA" id="ARBA00023014"/>
    </source>
</evidence>
<dbReference type="PANTHER" id="PTHR33693:SF3">
    <property type="entry name" value="TYPE-5 URACIL-DNA GLYCOSYLASE"/>
    <property type="match status" value="1"/>
</dbReference>
<dbReference type="GO" id="GO:0046872">
    <property type="term" value="F:metal ion binding"/>
    <property type="evidence" value="ECO:0007669"/>
    <property type="project" value="UniProtKB-KW"/>
</dbReference>
<evidence type="ECO:0000256" key="5">
    <source>
        <dbReference type="ARBA" id="ARBA00023004"/>
    </source>
</evidence>
<dbReference type="Proteomes" id="UP000057213">
    <property type="component" value="Chromosome"/>
</dbReference>
<dbReference type="CDD" id="cd10031">
    <property type="entry name" value="UDG-F5_TTUDGB_like"/>
    <property type="match status" value="1"/>
</dbReference>
<comment type="similarity">
    <text evidence="8">Belongs to the uracil-DNA glycosylase (UDG) superfamily. Type 5 (UDGb) family.</text>
</comment>
<evidence type="ECO:0000259" key="10">
    <source>
        <dbReference type="SMART" id="SM00986"/>
    </source>
</evidence>
<evidence type="ECO:0000256" key="4">
    <source>
        <dbReference type="ARBA" id="ARBA00022801"/>
    </source>
</evidence>
<evidence type="ECO:0000256" key="8">
    <source>
        <dbReference type="ARBA" id="ARBA00023779"/>
    </source>
</evidence>
<sequence length="227" mass="25936">MTVHERIQLFCLEPPSNCNLCPRLHNFIAHWRLKEPHWHNAPVSPFFPYRGAETTRLLIVGLAPGLRGANRTGRPFTGDYAGQLLYSTLKKFSFARGNFEERIDDTLELIDTTIVNSVRCVPPENKPSSTEINTCRSFFSPLFENLPKLQAVITLGNIAHLSTIRALNARATSYPFGHGKTYNIGKLRIFSSYHCSRYNTNTGRLTNAMFHQIFHDARMYLDQHCNH</sequence>
<dbReference type="GO" id="GO:0033958">
    <property type="term" value="F:DNA-deoxyinosine glycosylase activity"/>
    <property type="evidence" value="ECO:0007669"/>
    <property type="project" value="InterPro"/>
</dbReference>
<dbReference type="InterPro" id="IPR051536">
    <property type="entry name" value="UDG_Type-4/5"/>
</dbReference>